<proteinExistence type="inferred from homology"/>
<dbReference type="SMART" id="SM01284">
    <property type="entry name" value="ECSIT_Cterm"/>
    <property type="match status" value="1"/>
</dbReference>
<evidence type="ECO:0000256" key="3">
    <source>
        <dbReference type="ARBA" id="ARBA00004496"/>
    </source>
</evidence>
<gene>
    <name evidence="13" type="ORF">SK128_004685</name>
</gene>
<comment type="similarity">
    <text evidence="4">Belongs to the ECSIT family.</text>
</comment>
<dbReference type="InterPro" id="IPR046448">
    <property type="entry name" value="ECSIT_N"/>
</dbReference>
<evidence type="ECO:0000256" key="2">
    <source>
        <dbReference type="ARBA" id="ARBA00004173"/>
    </source>
</evidence>
<evidence type="ECO:0000256" key="9">
    <source>
        <dbReference type="ARBA" id="ARBA00022946"/>
    </source>
</evidence>
<keyword evidence="6" id="KW-0963">Cytoplasm</keyword>
<evidence type="ECO:0000256" key="7">
    <source>
        <dbReference type="ARBA" id="ARBA00022588"/>
    </source>
</evidence>
<reference evidence="13 14" key="1">
    <citation type="submission" date="2023-11" db="EMBL/GenBank/DDBJ databases">
        <title>Halocaridina rubra genome assembly.</title>
        <authorList>
            <person name="Smith C."/>
        </authorList>
    </citation>
    <scope>NUCLEOTIDE SEQUENCE [LARGE SCALE GENOMIC DNA]</scope>
    <source>
        <strain evidence="13">EP-1</strain>
        <tissue evidence="13">Whole</tissue>
    </source>
</reference>
<dbReference type="InterPro" id="IPR029342">
    <property type="entry name" value="ECIST_C"/>
</dbReference>
<organism evidence="13 14">
    <name type="scientific">Halocaridina rubra</name>
    <name type="common">Hawaiian red shrimp</name>
    <dbReference type="NCBI Taxonomy" id="373956"/>
    <lineage>
        <taxon>Eukaryota</taxon>
        <taxon>Metazoa</taxon>
        <taxon>Ecdysozoa</taxon>
        <taxon>Arthropoda</taxon>
        <taxon>Crustacea</taxon>
        <taxon>Multicrustacea</taxon>
        <taxon>Malacostraca</taxon>
        <taxon>Eumalacostraca</taxon>
        <taxon>Eucarida</taxon>
        <taxon>Decapoda</taxon>
        <taxon>Pleocyemata</taxon>
        <taxon>Caridea</taxon>
        <taxon>Atyoidea</taxon>
        <taxon>Atyidae</taxon>
        <taxon>Halocaridina</taxon>
    </lineage>
</organism>
<keyword evidence="9" id="KW-0809">Transit peptide</keyword>
<keyword evidence="14" id="KW-1185">Reference proteome</keyword>
<evidence type="ECO:0000256" key="11">
    <source>
        <dbReference type="ARBA" id="ARBA00023242"/>
    </source>
</evidence>
<comment type="caution">
    <text evidence="13">The sequence shown here is derived from an EMBL/GenBank/DDBJ whole genome shotgun (WGS) entry which is preliminary data.</text>
</comment>
<comment type="subcellular location">
    <subcellularLocation>
        <location evidence="3">Cytoplasm</location>
    </subcellularLocation>
    <subcellularLocation>
        <location evidence="2">Mitochondrion</location>
    </subcellularLocation>
    <subcellularLocation>
        <location evidence="1">Nucleus</location>
    </subcellularLocation>
</comment>
<dbReference type="Pfam" id="PF14784">
    <property type="entry name" value="ECSIT_C"/>
    <property type="match status" value="1"/>
</dbReference>
<dbReference type="GO" id="GO:0007178">
    <property type="term" value="P:cell surface receptor protein serine/threonine kinase signaling pathway"/>
    <property type="evidence" value="ECO:0007669"/>
    <property type="project" value="TreeGrafter"/>
</dbReference>
<keyword evidence="10" id="KW-0496">Mitochondrion</keyword>
<keyword evidence="11" id="KW-0539">Nucleus</keyword>
<dbReference type="EMBL" id="JAXCGZ010022841">
    <property type="protein sequence ID" value="KAK7022793.1"/>
    <property type="molecule type" value="Genomic_DNA"/>
</dbReference>
<evidence type="ECO:0000313" key="13">
    <source>
        <dbReference type="EMBL" id="KAK7022793.1"/>
    </source>
</evidence>
<dbReference type="GO" id="GO:0005634">
    <property type="term" value="C:nucleus"/>
    <property type="evidence" value="ECO:0007669"/>
    <property type="project" value="UniProtKB-SubCell"/>
</dbReference>
<evidence type="ECO:0000256" key="4">
    <source>
        <dbReference type="ARBA" id="ARBA00007674"/>
    </source>
</evidence>
<evidence type="ECO:0000256" key="6">
    <source>
        <dbReference type="ARBA" id="ARBA00022490"/>
    </source>
</evidence>
<dbReference type="PANTHER" id="PTHR13113">
    <property type="entry name" value="ECSIT EVOLUTIONARILY CONSERVED SIGNALING INTERMEDIATE IN TOLL PATHWAYS"/>
    <property type="match status" value="1"/>
</dbReference>
<dbReference type="AlphaFoldDB" id="A0AAN8WJB5"/>
<evidence type="ECO:0000259" key="12">
    <source>
        <dbReference type="SMART" id="SM01284"/>
    </source>
</evidence>
<name>A0AAN8WJB5_HALRR</name>
<dbReference type="GO" id="GO:0005739">
    <property type="term" value="C:mitochondrion"/>
    <property type="evidence" value="ECO:0007669"/>
    <property type="project" value="UniProtKB-SubCell"/>
</dbReference>
<evidence type="ECO:0000256" key="1">
    <source>
        <dbReference type="ARBA" id="ARBA00004123"/>
    </source>
</evidence>
<accession>A0AAN8WJB5</accession>
<evidence type="ECO:0000256" key="5">
    <source>
        <dbReference type="ARBA" id="ARBA00019998"/>
    </source>
</evidence>
<keyword evidence="7" id="KW-0399">Innate immunity</keyword>
<evidence type="ECO:0000313" key="14">
    <source>
        <dbReference type="Proteomes" id="UP001381693"/>
    </source>
</evidence>
<evidence type="ECO:0000256" key="8">
    <source>
        <dbReference type="ARBA" id="ARBA00022859"/>
    </source>
</evidence>
<feature type="domain" description="ECSIT C-terminal" evidence="12">
    <location>
        <begin position="240"/>
        <end position="367"/>
    </location>
</feature>
<dbReference type="Proteomes" id="UP001381693">
    <property type="component" value="Unassembled WGS sequence"/>
</dbReference>
<keyword evidence="8" id="KW-0391">Immunity</keyword>
<evidence type="ECO:0000256" key="10">
    <source>
        <dbReference type="ARBA" id="ARBA00023128"/>
    </source>
</evidence>
<sequence>MVSARLTNSIAHSGLSPLKYVPLISSRCIGTSNLLQASRRRSDSEGHVIVKGYFDSENRNKETFKAALEVFKEKSRHLRGHVEFIYAALKHMEEFGVHKDLELYKELLDLMPKGKMIPQNMFQAEFMHYPKQQECAVNVLEQMEMFGVMPDSEMEQLLKNIFGKFSDPVKKYARMMYWMPKFRNASPWHLPQAVPNDALELAKLAVARMCSVDPTSKITVHETEGVEDAIDDTWIVSGMSPVQEELIEQHPVEEPLKVEGPFRIFLRDKCVGYFILRAESKPPPPPPDRGEIDDVSNIKFLFTGQMEDETTDTSLIKKLSVHEQDDGTIMAICATGTSSRDSLLSWIRLLQITCPKLCSIPVLFTQTSPLGDIMTITNKTEEEAEVMT</sequence>
<protein>
    <recommendedName>
        <fullName evidence="5">Evolutionarily conserved signaling intermediate in Toll pathway, mitochondrial</fullName>
    </recommendedName>
</protein>
<dbReference type="GO" id="GO:0045087">
    <property type="term" value="P:innate immune response"/>
    <property type="evidence" value="ECO:0007669"/>
    <property type="project" value="UniProtKB-KW"/>
</dbReference>
<dbReference type="Pfam" id="PF06239">
    <property type="entry name" value="ECSIT_N"/>
    <property type="match status" value="1"/>
</dbReference>
<dbReference type="PANTHER" id="PTHR13113:SF1">
    <property type="entry name" value="EVOLUTIONARILY CONSERVED SIGNALING INTERMEDIATE IN TOLL PATHWAY, MITOCHONDRIAL"/>
    <property type="match status" value="1"/>
</dbReference>
<dbReference type="InterPro" id="IPR010418">
    <property type="entry name" value="ECSIT"/>
</dbReference>